<dbReference type="AlphaFoldDB" id="A0A9J6FAM3"/>
<dbReference type="VEuPathDB" id="VectorBase:HLOH_045096"/>
<protein>
    <submittedName>
        <fullName evidence="1">Uncharacterized protein</fullName>
    </submittedName>
</protein>
<dbReference type="Proteomes" id="UP000821853">
    <property type="component" value="Chromosome 1"/>
</dbReference>
<gene>
    <name evidence="1" type="ORF">HPB48_000246</name>
</gene>
<accession>A0A9J6FAM3</accession>
<organism evidence="1 2">
    <name type="scientific">Haemaphysalis longicornis</name>
    <name type="common">Bush tick</name>
    <dbReference type="NCBI Taxonomy" id="44386"/>
    <lineage>
        <taxon>Eukaryota</taxon>
        <taxon>Metazoa</taxon>
        <taxon>Ecdysozoa</taxon>
        <taxon>Arthropoda</taxon>
        <taxon>Chelicerata</taxon>
        <taxon>Arachnida</taxon>
        <taxon>Acari</taxon>
        <taxon>Parasitiformes</taxon>
        <taxon>Ixodida</taxon>
        <taxon>Ixodoidea</taxon>
        <taxon>Ixodidae</taxon>
        <taxon>Haemaphysalinae</taxon>
        <taxon>Haemaphysalis</taxon>
    </lineage>
</organism>
<keyword evidence="2" id="KW-1185">Reference proteome</keyword>
<proteinExistence type="predicted"/>
<name>A0A9J6FAM3_HAELO</name>
<sequence length="73" mass="8418">MKRMHVDICLRSCNICVFVRKDRKSKRCASCGHYLLSEDDATDFDDLVRDSYGNASAPEDEYLQLLAESQRDN</sequence>
<evidence type="ECO:0000313" key="1">
    <source>
        <dbReference type="EMBL" id="KAH9359489.1"/>
    </source>
</evidence>
<comment type="caution">
    <text evidence="1">The sequence shown here is derived from an EMBL/GenBank/DDBJ whole genome shotgun (WGS) entry which is preliminary data.</text>
</comment>
<evidence type="ECO:0000313" key="2">
    <source>
        <dbReference type="Proteomes" id="UP000821853"/>
    </source>
</evidence>
<dbReference type="EMBL" id="JABSTR010000001">
    <property type="protein sequence ID" value="KAH9359489.1"/>
    <property type="molecule type" value="Genomic_DNA"/>
</dbReference>
<reference evidence="1 2" key="1">
    <citation type="journal article" date="2020" name="Cell">
        <title>Large-Scale Comparative Analyses of Tick Genomes Elucidate Their Genetic Diversity and Vector Capacities.</title>
        <authorList>
            <consortium name="Tick Genome and Microbiome Consortium (TIGMIC)"/>
            <person name="Jia N."/>
            <person name="Wang J."/>
            <person name="Shi W."/>
            <person name="Du L."/>
            <person name="Sun Y."/>
            <person name="Zhan W."/>
            <person name="Jiang J.F."/>
            <person name="Wang Q."/>
            <person name="Zhang B."/>
            <person name="Ji P."/>
            <person name="Bell-Sakyi L."/>
            <person name="Cui X.M."/>
            <person name="Yuan T.T."/>
            <person name="Jiang B.G."/>
            <person name="Yang W.F."/>
            <person name="Lam T.T."/>
            <person name="Chang Q.C."/>
            <person name="Ding S.J."/>
            <person name="Wang X.J."/>
            <person name="Zhu J.G."/>
            <person name="Ruan X.D."/>
            <person name="Zhao L."/>
            <person name="Wei J.T."/>
            <person name="Ye R.Z."/>
            <person name="Que T.C."/>
            <person name="Du C.H."/>
            <person name="Zhou Y.H."/>
            <person name="Cheng J.X."/>
            <person name="Dai P.F."/>
            <person name="Guo W.B."/>
            <person name="Han X.H."/>
            <person name="Huang E.J."/>
            <person name="Li L.F."/>
            <person name="Wei W."/>
            <person name="Gao Y.C."/>
            <person name="Liu J.Z."/>
            <person name="Shao H.Z."/>
            <person name="Wang X."/>
            <person name="Wang C.C."/>
            <person name="Yang T.C."/>
            <person name="Huo Q.B."/>
            <person name="Li W."/>
            <person name="Chen H.Y."/>
            <person name="Chen S.E."/>
            <person name="Zhou L.G."/>
            <person name="Ni X.B."/>
            <person name="Tian J.H."/>
            <person name="Sheng Y."/>
            <person name="Liu T."/>
            <person name="Pan Y.S."/>
            <person name="Xia L.Y."/>
            <person name="Li J."/>
            <person name="Zhao F."/>
            <person name="Cao W.C."/>
        </authorList>
    </citation>
    <scope>NUCLEOTIDE SEQUENCE [LARGE SCALE GENOMIC DNA]</scope>
    <source>
        <strain evidence="1">HaeL-2018</strain>
    </source>
</reference>